<dbReference type="PANTHER" id="PTHR46179">
    <property type="entry name" value="ZINC FINGER PROTEIN"/>
    <property type="match status" value="1"/>
</dbReference>
<feature type="domain" description="C2H2-type" evidence="3">
    <location>
        <begin position="456"/>
        <end position="492"/>
    </location>
</feature>
<dbReference type="PANTHER" id="PTHR46179:SF19">
    <property type="entry name" value="C2H2 FINGER DOMAIN TRANSCRIPTION FACTOR (EUROFUNG)-RELATED"/>
    <property type="match status" value="1"/>
</dbReference>
<feature type="region of interest" description="Disordered" evidence="2">
    <location>
        <begin position="210"/>
        <end position="275"/>
    </location>
</feature>
<evidence type="ECO:0000313" key="5">
    <source>
        <dbReference type="Proteomes" id="UP001161438"/>
    </source>
</evidence>
<proteinExistence type="predicted"/>
<name>A0AA35NH57_SACMI</name>
<dbReference type="GO" id="GO:0008270">
    <property type="term" value="F:zinc ion binding"/>
    <property type="evidence" value="ECO:0007669"/>
    <property type="project" value="UniProtKB-KW"/>
</dbReference>
<feature type="region of interest" description="Disordered" evidence="2">
    <location>
        <begin position="354"/>
        <end position="450"/>
    </location>
</feature>
<feature type="region of interest" description="Disordered" evidence="2">
    <location>
        <begin position="307"/>
        <end position="326"/>
    </location>
</feature>
<dbReference type="InterPro" id="IPR051061">
    <property type="entry name" value="Zinc_finger_trans_reg"/>
</dbReference>
<keyword evidence="1" id="KW-0479">Metal-binding</keyword>
<dbReference type="InterPro" id="IPR013087">
    <property type="entry name" value="Znf_C2H2_type"/>
</dbReference>
<feature type="compositionally biased region" description="Acidic residues" evidence="2">
    <location>
        <begin position="212"/>
        <end position="237"/>
    </location>
</feature>
<evidence type="ECO:0000259" key="3">
    <source>
        <dbReference type="PROSITE" id="PS50157"/>
    </source>
</evidence>
<evidence type="ECO:0000313" key="4">
    <source>
        <dbReference type="EMBL" id="CAI4037875.1"/>
    </source>
</evidence>
<dbReference type="AlphaFoldDB" id="A0AA35NH57"/>
<evidence type="ECO:0000256" key="1">
    <source>
        <dbReference type="PROSITE-ProRule" id="PRU00042"/>
    </source>
</evidence>
<dbReference type="SMART" id="SM00355">
    <property type="entry name" value="ZnF_C2H2"/>
    <property type="match status" value="2"/>
</dbReference>
<dbReference type="EMBL" id="OX365760">
    <property type="protein sequence ID" value="CAI4037875.1"/>
    <property type="molecule type" value="Genomic_DNA"/>
</dbReference>
<feature type="compositionally biased region" description="Low complexity" evidence="2">
    <location>
        <begin position="425"/>
        <end position="450"/>
    </location>
</feature>
<protein>
    <recommendedName>
        <fullName evidence="3">C2H2-type domain-containing protein</fullName>
    </recommendedName>
</protein>
<feature type="compositionally biased region" description="Basic residues" evidence="2">
    <location>
        <begin position="411"/>
        <end position="424"/>
    </location>
</feature>
<feature type="compositionally biased region" description="Low complexity" evidence="2">
    <location>
        <begin position="380"/>
        <end position="393"/>
    </location>
</feature>
<dbReference type="GeneID" id="80917086"/>
<gene>
    <name evidence="4" type="primary">SMKI04G2110</name>
    <name evidence="4" type="ORF">SMKI_04G2110</name>
</gene>
<feature type="compositionally biased region" description="Acidic residues" evidence="2">
    <location>
        <begin position="313"/>
        <end position="326"/>
    </location>
</feature>
<accession>A0AA35NH57</accession>
<feature type="compositionally biased region" description="Low complexity" evidence="2">
    <location>
        <begin position="246"/>
        <end position="258"/>
    </location>
</feature>
<organism evidence="4 5">
    <name type="scientific">Saccharomyces mikatae IFO 1815</name>
    <dbReference type="NCBI Taxonomy" id="226126"/>
    <lineage>
        <taxon>Eukaryota</taxon>
        <taxon>Fungi</taxon>
        <taxon>Dikarya</taxon>
        <taxon>Ascomycota</taxon>
        <taxon>Saccharomycotina</taxon>
        <taxon>Saccharomycetes</taxon>
        <taxon>Saccharomycetales</taxon>
        <taxon>Saccharomycetaceae</taxon>
        <taxon>Saccharomyces</taxon>
    </lineage>
</organism>
<dbReference type="Proteomes" id="UP001161438">
    <property type="component" value="Chromosome 4"/>
</dbReference>
<reference evidence="4" key="1">
    <citation type="submission" date="2022-10" db="EMBL/GenBank/DDBJ databases">
        <authorList>
            <person name="Byrne P K."/>
        </authorList>
    </citation>
    <scope>NUCLEOTIDE SEQUENCE</scope>
    <source>
        <strain evidence="4">IFO1815</strain>
    </source>
</reference>
<dbReference type="GO" id="GO:0006357">
    <property type="term" value="P:regulation of transcription by RNA polymerase II"/>
    <property type="evidence" value="ECO:0007669"/>
    <property type="project" value="TreeGrafter"/>
</dbReference>
<evidence type="ECO:0000256" key="2">
    <source>
        <dbReference type="SAM" id="MobiDB-lite"/>
    </source>
</evidence>
<dbReference type="Gene3D" id="3.30.160.60">
    <property type="entry name" value="Classic Zinc Finger"/>
    <property type="match status" value="1"/>
</dbReference>
<keyword evidence="1" id="KW-0862">Zinc</keyword>
<dbReference type="GO" id="GO:0005634">
    <property type="term" value="C:nucleus"/>
    <property type="evidence" value="ECO:0007669"/>
    <property type="project" value="TreeGrafter"/>
</dbReference>
<feature type="compositionally biased region" description="Polar residues" evidence="2">
    <location>
        <begin position="261"/>
        <end position="270"/>
    </location>
</feature>
<feature type="compositionally biased region" description="Polar residues" evidence="2">
    <location>
        <begin position="359"/>
        <end position="372"/>
    </location>
</feature>
<keyword evidence="5" id="KW-1185">Reference proteome</keyword>
<dbReference type="PROSITE" id="PS50157">
    <property type="entry name" value="ZINC_FINGER_C2H2_2"/>
    <property type="match status" value="1"/>
</dbReference>
<keyword evidence="1" id="KW-0863">Zinc-finger</keyword>
<dbReference type="RefSeq" id="XP_056080990.1">
    <property type="nucleotide sequence ID" value="XM_056226745.1"/>
</dbReference>
<sequence length="550" mass="62708">MASTELGLKRTLTDILEDELYHTNPVHNQFAGHYQNYHPNASITPYKLVNNNKENNSFTWSHSPYQQNESSVASIPPQQTYHFPIFNKYADPTLTTTTTFTNGDTTANDRQISNVHLIPNEIKNVNETPLQKTVNLKNIMKVSDPYVPTRNTFNYDVKISNDFFDNGDNLYGNDEEVLFYEDNYNPKMQWSLQDNTTAINNDDARAIFNNEFDSDDDDISDDEEDDIEEGEEEEKDDTVEKEYRFQQSQQQEEPLLPLDSTPITIFGSDQKTGRARSTGHLFNEYSYVDSNIDNMTNIVSENLLDEQEHGNEGEDEDEGEDDNDLLEGDDIYDISLLKNRRKQSFVLNKNTIDFERFPSPSTSENIPSTTVTSKRKPTKSSNNRNGVNSNSENATLEKIKKPTPAVSGSHTSRRKLINYTKKHLSSQSLSSSSNLKTSTTSPSVHTTSSDTNNEIYTCQIMNLITNEPCGAQFSRSYDLTRHQNTIHAKRKIVFRCSECIKILGSEGYQKTFSRLDALTRHIKSKHEDLSIEERQEVTKFAKANIGYVMG</sequence>